<organism evidence="2 3">
    <name type="scientific">Fibrella aestuarina BUZ 2</name>
    <dbReference type="NCBI Taxonomy" id="1166018"/>
    <lineage>
        <taxon>Bacteria</taxon>
        <taxon>Pseudomonadati</taxon>
        <taxon>Bacteroidota</taxon>
        <taxon>Cytophagia</taxon>
        <taxon>Cytophagales</taxon>
        <taxon>Spirosomataceae</taxon>
        <taxon>Fibrella</taxon>
    </lineage>
</organism>
<dbReference type="EMBL" id="HE796683">
    <property type="protein sequence ID" value="CCG98450.1"/>
    <property type="molecule type" value="Genomic_DNA"/>
</dbReference>
<sequence length="166" mass="18661">MPNTCWLNCNVPSSLVLVYQTHTTLPPEPLLSTLLDLLTAVFANQSRAEWLDDLTRKATHPAFQLLLALDGQRVVGCKIGYEWQSGTFYSWLGGVDPAWRGRGIAAELMCRQHDACRLAGYVTIRTHTYNQWRSMLILNIRHGFDVVGTQPGKHGLTIMLEKPLRG</sequence>
<dbReference type="KEGG" id="fae:FAES_0438"/>
<dbReference type="STRING" id="1166018.FAES_0438"/>
<dbReference type="CDD" id="cd04301">
    <property type="entry name" value="NAT_SF"/>
    <property type="match status" value="1"/>
</dbReference>
<proteinExistence type="predicted"/>
<dbReference type="Gene3D" id="3.40.630.30">
    <property type="match status" value="1"/>
</dbReference>
<dbReference type="SUPFAM" id="SSF55729">
    <property type="entry name" value="Acyl-CoA N-acyltransferases (Nat)"/>
    <property type="match status" value="1"/>
</dbReference>
<gene>
    <name evidence="2" type="ORF">FAES_0438</name>
</gene>
<dbReference type="eggNOG" id="COG1247">
    <property type="taxonomic scope" value="Bacteria"/>
</dbReference>
<dbReference type="PATRIC" id="fig|1166018.3.peg.447"/>
<dbReference type="InterPro" id="IPR016181">
    <property type="entry name" value="Acyl_CoA_acyltransferase"/>
</dbReference>
<dbReference type="PROSITE" id="PS51186">
    <property type="entry name" value="GNAT"/>
    <property type="match status" value="1"/>
</dbReference>
<keyword evidence="3" id="KW-1185">Reference proteome</keyword>
<evidence type="ECO:0000313" key="2">
    <source>
        <dbReference type="EMBL" id="CCG98450.1"/>
    </source>
</evidence>
<evidence type="ECO:0000313" key="3">
    <source>
        <dbReference type="Proteomes" id="UP000011058"/>
    </source>
</evidence>
<dbReference type="GO" id="GO:0016747">
    <property type="term" value="F:acyltransferase activity, transferring groups other than amino-acyl groups"/>
    <property type="evidence" value="ECO:0007669"/>
    <property type="project" value="InterPro"/>
</dbReference>
<dbReference type="Pfam" id="PF13480">
    <property type="entry name" value="Acetyltransf_6"/>
    <property type="match status" value="1"/>
</dbReference>
<dbReference type="InterPro" id="IPR000182">
    <property type="entry name" value="GNAT_dom"/>
</dbReference>
<name>I0K2U7_9BACT</name>
<reference evidence="2 3" key="1">
    <citation type="journal article" date="2012" name="J. Bacteriol.">
        <title>Genome Sequence of Fibrella aestuarina BUZ 2T, a Filamentous Marine Bacterium.</title>
        <authorList>
            <person name="Filippini M."/>
            <person name="Qi W."/>
            <person name="Blom J."/>
            <person name="Goesmann A."/>
            <person name="Smits T.H."/>
            <person name="Bagheri H.C."/>
        </authorList>
    </citation>
    <scope>NUCLEOTIDE SEQUENCE [LARGE SCALE GENOMIC DNA]</scope>
    <source>
        <strain evidence="3">BUZ 2T</strain>
    </source>
</reference>
<dbReference type="InterPro" id="IPR038740">
    <property type="entry name" value="BioF2-like_GNAT_dom"/>
</dbReference>
<dbReference type="HOGENOM" id="CLU_127573_0_0_10"/>
<dbReference type="AlphaFoldDB" id="I0K2U7"/>
<dbReference type="Proteomes" id="UP000011058">
    <property type="component" value="Chromosome"/>
</dbReference>
<evidence type="ECO:0000259" key="1">
    <source>
        <dbReference type="PROSITE" id="PS51186"/>
    </source>
</evidence>
<feature type="domain" description="N-acetyltransferase" evidence="1">
    <location>
        <begin position="21"/>
        <end position="165"/>
    </location>
</feature>
<accession>I0K2U7</accession>
<protein>
    <recommendedName>
        <fullName evidence="1">N-acetyltransferase domain-containing protein</fullName>
    </recommendedName>
</protein>